<evidence type="ECO:0000313" key="2">
    <source>
        <dbReference type="EMBL" id="DAD75441.1"/>
    </source>
</evidence>
<evidence type="ECO:0000259" key="1">
    <source>
        <dbReference type="Pfam" id="PF04448"/>
    </source>
</evidence>
<dbReference type="EMBL" id="BK014784">
    <property type="protein sequence ID" value="DAD75441.1"/>
    <property type="molecule type" value="Genomic_DNA"/>
</dbReference>
<reference evidence="2" key="1">
    <citation type="journal article" date="2021" name="Proc. Natl. Acad. Sci. U.S.A.">
        <title>A Catalog of Tens of Thousands of Viruses from Human Metagenomes Reveals Hidden Associations with Chronic Diseases.</title>
        <authorList>
            <person name="Tisza M.J."/>
            <person name="Buck C.B."/>
        </authorList>
    </citation>
    <scope>NUCLEOTIDE SEQUENCE</scope>
    <source>
        <strain evidence="2">CtuvC1</strain>
    </source>
</reference>
<feature type="domain" description="DUF551" evidence="1">
    <location>
        <begin position="13"/>
        <end position="78"/>
    </location>
</feature>
<name>A0A8S5LZG1_9CAUD</name>
<protein>
    <recommendedName>
        <fullName evidence="1">DUF551 domain-containing protein</fullName>
    </recommendedName>
</protein>
<organism evidence="2">
    <name type="scientific">Siphoviridae sp. ctuvC1</name>
    <dbReference type="NCBI Taxonomy" id="2826507"/>
    <lineage>
        <taxon>Viruses</taxon>
        <taxon>Duplodnaviria</taxon>
        <taxon>Heunggongvirae</taxon>
        <taxon>Uroviricota</taxon>
        <taxon>Caudoviricetes</taxon>
    </lineage>
</organism>
<dbReference type="Pfam" id="PF04448">
    <property type="entry name" value="DUF551"/>
    <property type="match status" value="1"/>
</dbReference>
<accession>A0A8S5LZG1</accession>
<sequence length="84" mass="10100">MCTGMTSFNRTDGWISVKDRLPDNARFVLLYVKTKKQTGYSFGWFNNKTKQWSCTQRLFNSNFEFEKVTHWRELPDPPRMEVQE</sequence>
<dbReference type="InterPro" id="IPR007539">
    <property type="entry name" value="DUF551"/>
</dbReference>
<proteinExistence type="predicted"/>